<feature type="region of interest" description="Disordered" evidence="1">
    <location>
        <begin position="1"/>
        <end position="64"/>
    </location>
</feature>
<reference evidence="2" key="1">
    <citation type="journal article" date="2019" name="Science">
        <title>Mutation of a bHLH transcription factor allowed almond domestication.</title>
        <authorList>
            <person name="Sanchez-Perez R."/>
            <person name="Pavan S."/>
            <person name="Mazzeo R."/>
            <person name="Moldovan C."/>
            <person name="Aiese Cigliano R."/>
            <person name="Del Cueto J."/>
            <person name="Ricciardi F."/>
            <person name="Lotti C."/>
            <person name="Ricciardi L."/>
            <person name="Dicenta F."/>
            <person name="Lopez-Marques R.L."/>
            <person name="Lindberg Moller B."/>
        </authorList>
    </citation>
    <scope>NUCLEOTIDE SEQUENCE</scope>
</reference>
<evidence type="ECO:0000313" key="2">
    <source>
        <dbReference type="EMBL" id="BBH10351.1"/>
    </source>
</evidence>
<evidence type="ECO:0000256" key="1">
    <source>
        <dbReference type="SAM" id="MobiDB-lite"/>
    </source>
</evidence>
<proteinExistence type="predicted"/>
<organism evidence="2">
    <name type="scientific">Prunus dulcis</name>
    <name type="common">Almond</name>
    <name type="synonym">Amygdalus dulcis</name>
    <dbReference type="NCBI Taxonomy" id="3755"/>
    <lineage>
        <taxon>Eukaryota</taxon>
        <taxon>Viridiplantae</taxon>
        <taxon>Streptophyta</taxon>
        <taxon>Embryophyta</taxon>
        <taxon>Tracheophyta</taxon>
        <taxon>Spermatophyta</taxon>
        <taxon>Magnoliopsida</taxon>
        <taxon>eudicotyledons</taxon>
        <taxon>Gunneridae</taxon>
        <taxon>Pentapetalae</taxon>
        <taxon>rosids</taxon>
        <taxon>fabids</taxon>
        <taxon>Rosales</taxon>
        <taxon>Rosaceae</taxon>
        <taxon>Amygdaloideae</taxon>
        <taxon>Amygdaleae</taxon>
        <taxon>Prunus</taxon>
    </lineage>
</organism>
<accession>A0A4Y1S182</accession>
<feature type="compositionally biased region" description="Polar residues" evidence="1">
    <location>
        <begin position="31"/>
        <end position="40"/>
    </location>
</feature>
<feature type="compositionally biased region" description="Basic and acidic residues" evidence="1">
    <location>
        <begin position="14"/>
        <end position="27"/>
    </location>
</feature>
<gene>
    <name evidence="2" type="ORF">Prudu_023119</name>
</gene>
<feature type="compositionally biased region" description="Pro residues" evidence="1">
    <location>
        <begin position="1"/>
        <end position="10"/>
    </location>
</feature>
<protein>
    <submittedName>
        <fullName evidence="2">Gamma histone variant H2AX</fullName>
    </submittedName>
</protein>
<dbReference type="EMBL" id="AP019304">
    <property type="protein sequence ID" value="BBH10351.1"/>
    <property type="molecule type" value="Genomic_DNA"/>
</dbReference>
<dbReference type="AlphaFoldDB" id="A0A4Y1S182"/>
<sequence length="64" mass="6651">MSSTQQPPPNQAEARSEAPSRSQDPRRPVCNSRSVASPGSSRPVGTLSESAVAPRSTSLLSSNT</sequence>
<feature type="compositionally biased region" description="Polar residues" evidence="1">
    <location>
        <begin position="55"/>
        <end position="64"/>
    </location>
</feature>
<name>A0A4Y1S182_PRUDU</name>